<comment type="subunit">
    <text evidence="9">Homopentamer.</text>
</comment>
<protein>
    <recommendedName>
        <fullName evidence="9">Large-conductance mechanosensitive channel</fullName>
    </recommendedName>
</protein>
<evidence type="ECO:0000256" key="5">
    <source>
        <dbReference type="ARBA" id="ARBA00022989"/>
    </source>
</evidence>
<comment type="similarity">
    <text evidence="9">Belongs to the MscL family.</text>
</comment>
<comment type="caution">
    <text evidence="10">The sequence shown here is derived from an EMBL/GenBank/DDBJ whole genome shotgun (WGS) entry which is preliminary data.</text>
</comment>
<keyword evidence="4 9" id="KW-0812">Transmembrane</keyword>
<proteinExistence type="inferred from homology"/>
<keyword evidence="11" id="KW-1185">Reference proteome</keyword>
<comment type="subcellular location">
    <subcellularLocation>
        <location evidence="9">Cell membrane</location>
        <topology evidence="9">Multi-pass membrane protein</topology>
    </subcellularLocation>
    <subcellularLocation>
        <location evidence="1">Membrane</location>
        <topology evidence="1">Multi-pass membrane protein</topology>
    </subcellularLocation>
</comment>
<dbReference type="RefSeq" id="WP_345187148.1">
    <property type="nucleotide sequence ID" value="NZ_BAABGP010000016.1"/>
</dbReference>
<dbReference type="Proteomes" id="UP001500731">
    <property type="component" value="Unassembled WGS sequence"/>
</dbReference>
<feature type="transmembrane region" description="Helical" evidence="9">
    <location>
        <begin position="55"/>
        <end position="83"/>
    </location>
</feature>
<keyword evidence="8 9" id="KW-0407">Ion channel</keyword>
<evidence type="ECO:0000256" key="1">
    <source>
        <dbReference type="ARBA" id="ARBA00004141"/>
    </source>
</evidence>
<dbReference type="NCBIfam" id="TIGR00220">
    <property type="entry name" value="mscL"/>
    <property type="match status" value="1"/>
</dbReference>
<feature type="transmembrane region" description="Helical" evidence="9">
    <location>
        <begin position="12"/>
        <end position="35"/>
    </location>
</feature>
<dbReference type="Gene3D" id="1.10.1200.120">
    <property type="entry name" value="Large-conductance mechanosensitive channel, MscL, domain 1"/>
    <property type="match status" value="1"/>
</dbReference>
<dbReference type="PANTHER" id="PTHR30266:SF2">
    <property type="entry name" value="LARGE-CONDUCTANCE MECHANOSENSITIVE CHANNEL"/>
    <property type="match status" value="1"/>
</dbReference>
<keyword evidence="6 9" id="KW-0406">Ion transport</keyword>
<dbReference type="PRINTS" id="PR01264">
    <property type="entry name" value="MECHCHANNEL"/>
</dbReference>
<evidence type="ECO:0000256" key="4">
    <source>
        <dbReference type="ARBA" id="ARBA00022692"/>
    </source>
</evidence>
<comment type="function">
    <text evidence="9">Channel that opens in response to stretch forces in the membrane lipid bilayer. May participate in the regulation of osmotic pressure changes within the cell.</text>
</comment>
<evidence type="ECO:0000313" key="11">
    <source>
        <dbReference type="Proteomes" id="UP001500731"/>
    </source>
</evidence>
<evidence type="ECO:0000256" key="3">
    <source>
        <dbReference type="ARBA" id="ARBA00022475"/>
    </source>
</evidence>
<dbReference type="InterPro" id="IPR036019">
    <property type="entry name" value="MscL_channel"/>
</dbReference>
<reference evidence="11" key="1">
    <citation type="journal article" date="2019" name="Int. J. Syst. Evol. Microbiol.">
        <title>The Global Catalogue of Microorganisms (GCM) 10K type strain sequencing project: providing services to taxonomists for standard genome sequencing and annotation.</title>
        <authorList>
            <consortium name="The Broad Institute Genomics Platform"/>
            <consortium name="The Broad Institute Genome Sequencing Center for Infectious Disease"/>
            <person name="Wu L."/>
            <person name="Ma J."/>
        </authorList>
    </citation>
    <scope>NUCLEOTIDE SEQUENCE [LARGE SCALE GENOMIC DNA]</scope>
    <source>
        <strain evidence="11">JCM 17839</strain>
    </source>
</reference>
<evidence type="ECO:0000313" key="10">
    <source>
        <dbReference type="EMBL" id="GAA4486724.1"/>
    </source>
</evidence>
<evidence type="ECO:0000256" key="8">
    <source>
        <dbReference type="ARBA" id="ARBA00023303"/>
    </source>
</evidence>
<dbReference type="InterPro" id="IPR001185">
    <property type="entry name" value="MS_channel"/>
</dbReference>
<accession>A0ABP8PIN5</accession>
<dbReference type="SUPFAM" id="SSF81330">
    <property type="entry name" value="Gated mechanosensitive channel"/>
    <property type="match status" value="1"/>
</dbReference>
<dbReference type="InterPro" id="IPR037673">
    <property type="entry name" value="MSC/AndL"/>
</dbReference>
<keyword evidence="2 9" id="KW-0813">Transport</keyword>
<keyword evidence="7 9" id="KW-0472">Membrane</keyword>
<name>A0ABP8PIN5_9MICO</name>
<keyword evidence="5 9" id="KW-1133">Transmembrane helix</keyword>
<evidence type="ECO:0000256" key="6">
    <source>
        <dbReference type="ARBA" id="ARBA00023065"/>
    </source>
</evidence>
<evidence type="ECO:0000256" key="7">
    <source>
        <dbReference type="ARBA" id="ARBA00023136"/>
    </source>
</evidence>
<gene>
    <name evidence="9 10" type="primary">mscL</name>
    <name evidence="10" type="ORF">GCM10023171_23260</name>
</gene>
<sequence length="126" mass="13458">MIKGFRDFIAQGNVIDLAVAFVIGVAFSAIIGAIVDNLINPLIGLLFNAQDLNGFKIGVFGIGAVIGAIINFLAIALIVYLVFVVPMNKLKERQAAKNPVVAEVAPPSEQELLTQIRDLLAKQQSV</sequence>
<keyword evidence="3 9" id="KW-1003">Cell membrane</keyword>
<organism evidence="10 11">
    <name type="scientific">Microbacterium panaciterrae</name>
    <dbReference type="NCBI Taxonomy" id="985759"/>
    <lineage>
        <taxon>Bacteria</taxon>
        <taxon>Bacillati</taxon>
        <taxon>Actinomycetota</taxon>
        <taxon>Actinomycetes</taxon>
        <taxon>Micrococcales</taxon>
        <taxon>Microbacteriaceae</taxon>
        <taxon>Microbacterium</taxon>
    </lineage>
</organism>
<evidence type="ECO:0000256" key="2">
    <source>
        <dbReference type="ARBA" id="ARBA00022448"/>
    </source>
</evidence>
<dbReference type="HAMAP" id="MF_00115">
    <property type="entry name" value="MscL"/>
    <property type="match status" value="1"/>
</dbReference>
<dbReference type="PANTHER" id="PTHR30266">
    <property type="entry name" value="MECHANOSENSITIVE CHANNEL MSCL"/>
    <property type="match status" value="1"/>
</dbReference>
<dbReference type="Pfam" id="PF01741">
    <property type="entry name" value="MscL"/>
    <property type="match status" value="1"/>
</dbReference>
<evidence type="ECO:0000256" key="9">
    <source>
        <dbReference type="HAMAP-Rule" id="MF_00115"/>
    </source>
</evidence>
<dbReference type="EMBL" id="BAABGP010000016">
    <property type="protein sequence ID" value="GAA4486724.1"/>
    <property type="molecule type" value="Genomic_DNA"/>
</dbReference>